<feature type="region of interest" description="Disordered" evidence="1">
    <location>
        <begin position="53"/>
        <end position="74"/>
    </location>
</feature>
<accession>A0A2Z7DBH3</accession>
<feature type="compositionally biased region" description="Polar residues" evidence="1">
    <location>
        <begin position="65"/>
        <end position="74"/>
    </location>
</feature>
<evidence type="ECO:0000313" key="3">
    <source>
        <dbReference type="Proteomes" id="UP000250235"/>
    </source>
</evidence>
<dbReference type="AlphaFoldDB" id="A0A2Z7DBH3"/>
<name>A0A2Z7DBH3_9LAMI</name>
<reference evidence="2 3" key="1">
    <citation type="journal article" date="2015" name="Proc. Natl. Acad. Sci. U.S.A.">
        <title>The resurrection genome of Boea hygrometrica: A blueprint for survival of dehydration.</title>
        <authorList>
            <person name="Xiao L."/>
            <person name="Yang G."/>
            <person name="Zhang L."/>
            <person name="Yang X."/>
            <person name="Zhao S."/>
            <person name="Ji Z."/>
            <person name="Zhou Q."/>
            <person name="Hu M."/>
            <person name="Wang Y."/>
            <person name="Chen M."/>
            <person name="Xu Y."/>
            <person name="Jin H."/>
            <person name="Xiao X."/>
            <person name="Hu G."/>
            <person name="Bao F."/>
            <person name="Hu Y."/>
            <person name="Wan P."/>
            <person name="Li L."/>
            <person name="Deng X."/>
            <person name="Kuang T."/>
            <person name="Xiang C."/>
            <person name="Zhu J.K."/>
            <person name="Oliver M.J."/>
            <person name="He Y."/>
        </authorList>
    </citation>
    <scope>NUCLEOTIDE SEQUENCE [LARGE SCALE GENOMIC DNA]</scope>
    <source>
        <strain evidence="3">cv. XS01</strain>
    </source>
</reference>
<keyword evidence="3" id="KW-1185">Reference proteome</keyword>
<evidence type="ECO:0000256" key="1">
    <source>
        <dbReference type="SAM" id="MobiDB-lite"/>
    </source>
</evidence>
<dbReference type="EMBL" id="KQ987740">
    <property type="protein sequence ID" value="KZV56962.1"/>
    <property type="molecule type" value="Genomic_DNA"/>
</dbReference>
<gene>
    <name evidence="2" type="ORF">F511_14970</name>
</gene>
<proteinExistence type="predicted"/>
<dbReference type="OrthoDB" id="913710at2759"/>
<evidence type="ECO:0000313" key="2">
    <source>
        <dbReference type="EMBL" id="KZV56962.1"/>
    </source>
</evidence>
<organism evidence="2 3">
    <name type="scientific">Dorcoceras hygrometricum</name>
    <dbReference type="NCBI Taxonomy" id="472368"/>
    <lineage>
        <taxon>Eukaryota</taxon>
        <taxon>Viridiplantae</taxon>
        <taxon>Streptophyta</taxon>
        <taxon>Embryophyta</taxon>
        <taxon>Tracheophyta</taxon>
        <taxon>Spermatophyta</taxon>
        <taxon>Magnoliopsida</taxon>
        <taxon>eudicotyledons</taxon>
        <taxon>Gunneridae</taxon>
        <taxon>Pentapetalae</taxon>
        <taxon>asterids</taxon>
        <taxon>lamiids</taxon>
        <taxon>Lamiales</taxon>
        <taxon>Gesneriaceae</taxon>
        <taxon>Didymocarpoideae</taxon>
        <taxon>Trichosporeae</taxon>
        <taxon>Loxocarpinae</taxon>
        <taxon>Dorcoceras</taxon>
    </lineage>
</organism>
<sequence length="74" mass="8443">MKRYGEDVKDELIVGKILRSLDAKFDYIVVSIEESKDTETMIVDDLSRSLQADEERLKNPHESAEQASKSKLSL</sequence>
<protein>
    <submittedName>
        <fullName evidence="2">Uncharacterized protein</fullName>
    </submittedName>
</protein>
<dbReference type="Proteomes" id="UP000250235">
    <property type="component" value="Unassembled WGS sequence"/>
</dbReference>
<feature type="compositionally biased region" description="Basic and acidic residues" evidence="1">
    <location>
        <begin position="53"/>
        <end position="64"/>
    </location>
</feature>
<dbReference type="Pfam" id="PF14223">
    <property type="entry name" value="Retrotran_gag_2"/>
    <property type="match status" value="1"/>
</dbReference>